<feature type="transmembrane region" description="Helical" evidence="1">
    <location>
        <begin position="12"/>
        <end position="35"/>
    </location>
</feature>
<protein>
    <recommendedName>
        <fullName evidence="4">Nitrogen fixation protein FixH</fullName>
    </recommendedName>
</protein>
<keyword evidence="1" id="KW-0472">Membrane</keyword>
<proteinExistence type="predicted"/>
<dbReference type="InterPro" id="IPR008620">
    <property type="entry name" value="FixH"/>
</dbReference>
<comment type="caution">
    <text evidence="2">The sequence shown here is derived from an EMBL/GenBank/DDBJ whole genome shotgun (WGS) entry which is preliminary data.</text>
</comment>
<sequence>MKLVEKFKNPNVWIPSAFVGMFLVIIAANGAMVGVAMGTWRGLHTENAYEKGVAYNETLENERRQRALGWDVALETENLGDSRADLEVRLSDGDGAPVLAERVRVGFVRPTQEGYDHIVELPRRRDGVYGAIVEVPLPGLWELRVAAERGQDAVRTTERVNIAP</sequence>
<keyword evidence="1" id="KW-0812">Transmembrane</keyword>
<dbReference type="AlphaFoldDB" id="A0A369T787"/>
<name>A0A369T787_9PROT</name>
<reference evidence="2 3" key="1">
    <citation type="submission" date="2018-07" db="EMBL/GenBank/DDBJ databases">
        <title>Venubactetium sediminum gen. nov., sp. nov., isolated from a marine solar saltern.</title>
        <authorList>
            <person name="Wang S."/>
        </authorList>
    </citation>
    <scope>NUCLEOTIDE SEQUENCE [LARGE SCALE GENOMIC DNA]</scope>
    <source>
        <strain evidence="2 3">WD2A32</strain>
    </source>
</reference>
<accession>A0A369T787</accession>
<evidence type="ECO:0000313" key="2">
    <source>
        <dbReference type="EMBL" id="RDD61138.1"/>
    </source>
</evidence>
<dbReference type="Pfam" id="PF05751">
    <property type="entry name" value="FixH"/>
    <property type="match status" value="1"/>
</dbReference>
<organism evidence="2 3">
    <name type="scientific">Ferruginivarius sediminum</name>
    <dbReference type="NCBI Taxonomy" id="2661937"/>
    <lineage>
        <taxon>Bacteria</taxon>
        <taxon>Pseudomonadati</taxon>
        <taxon>Pseudomonadota</taxon>
        <taxon>Alphaproteobacteria</taxon>
        <taxon>Rhodospirillales</taxon>
        <taxon>Rhodospirillaceae</taxon>
        <taxon>Ferruginivarius</taxon>
    </lineage>
</organism>
<dbReference type="EMBL" id="QPMH01000015">
    <property type="protein sequence ID" value="RDD61138.1"/>
    <property type="molecule type" value="Genomic_DNA"/>
</dbReference>
<evidence type="ECO:0000256" key="1">
    <source>
        <dbReference type="SAM" id="Phobius"/>
    </source>
</evidence>
<evidence type="ECO:0000313" key="3">
    <source>
        <dbReference type="Proteomes" id="UP000253941"/>
    </source>
</evidence>
<keyword evidence="1" id="KW-1133">Transmembrane helix</keyword>
<dbReference type="Proteomes" id="UP000253941">
    <property type="component" value="Unassembled WGS sequence"/>
</dbReference>
<dbReference type="RefSeq" id="WP_114582966.1">
    <property type="nucleotide sequence ID" value="NZ_QPMH01000015.1"/>
</dbReference>
<gene>
    <name evidence="2" type="ORF">DRB17_14680</name>
</gene>
<keyword evidence="3" id="KW-1185">Reference proteome</keyword>
<evidence type="ECO:0008006" key="4">
    <source>
        <dbReference type="Google" id="ProtNLM"/>
    </source>
</evidence>